<gene>
    <name evidence="11" type="ORF">LCGC14_1580980</name>
</gene>
<dbReference type="GO" id="GO:0051537">
    <property type="term" value="F:2 iron, 2 sulfur cluster binding"/>
    <property type="evidence" value="ECO:0007669"/>
    <property type="project" value="UniProtKB-KW"/>
</dbReference>
<protein>
    <recommendedName>
        <fullName evidence="1">Nitrogen fixation protein NifU</fullName>
    </recommendedName>
</protein>
<comment type="cofactor">
    <cofactor evidence="7">
        <name>[2Fe-2S] cluster</name>
        <dbReference type="ChEBI" id="CHEBI:190135"/>
    </cofactor>
</comment>
<evidence type="ECO:0000256" key="7">
    <source>
        <dbReference type="ARBA" id="ARBA00034078"/>
    </source>
</evidence>
<name>A0A0F9LH25_9ZZZZ</name>
<comment type="caution">
    <text evidence="11">The sequence shown here is derived from an EMBL/GenBank/DDBJ whole genome shotgun (WGS) entry which is preliminary data.</text>
</comment>
<keyword evidence="6" id="KW-0535">Nitrogen fixation</keyword>
<dbReference type="GO" id="GO:0016226">
    <property type="term" value="P:iron-sulfur cluster assembly"/>
    <property type="evidence" value="ECO:0007669"/>
    <property type="project" value="InterPro"/>
</dbReference>
<dbReference type="CDD" id="cd06664">
    <property type="entry name" value="IscU_like"/>
    <property type="match status" value="1"/>
</dbReference>
<dbReference type="InterPro" id="IPR007419">
    <property type="entry name" value="BFD-like_2Fe2S-bd_dom"/>
</dbReference>
<evidence type="ECO:0000259" key="8">
    <source>
        <dbReference type="Pfam" id="PF01106"/>
    </source>
</evidence>
<evidence type="ECO:0000256" key="6">
    <source>
        <dbReference type="ARBA" id="ARBA00023231"/>
    </source>
</evidence>
<proteinExistence type="predicted"/>
<evidence type="ECO:0000259" key="10">
    <source>
        <dbReference type="Pfam" id="PF04324"/>
    </source>
</evidence>
<dbReference type="FunFam" id="1.10.10.1100:FF:000008">
    <property type="entry name" value="Nitrogen fixation protein NifU"/>
    <property type="match status" value="1"/>
</dbReference>
<dbReference type="InterPro" id="IPR034904">
    <property type="entry name" value="FSCA_dom_sf"/>
</dbReference>
<dbReference type="AlphaFoldDB" id="A0A0F9LH25"/>
<evidence type="ECO:0000256" key="5">
    <source>
        <dbReference type="ARBA" id="ARBA00023014"/>
    </source>
</evidence>
<dbReference type="PIRSF" id="PIRSF000375">
    <property type="entry name" value="NifU"/>
    <property type="match status" value="1"/>
</dbReference>
<dbReference type="InterPro" id="IPR002871">
    <property type="entry name" value="NIF_FeS_clus_asmbl_NifU_N"/>
</dbReference>
<accession>A0A0F9LH25</accession>
<dbReference type="Pfam" id="PF01592">
    <property type="entry name" value="NifU_N"/>
    <property type="match status" value="1"/>
</dbReference>
<evidence type="ECO:0000256" key="3">
    <source>
        <dbReference type="ARBA" id="ARBA00022723"/>
    </source>
</evidence>
<dbReference type="Gene3D" id="3.30.300.130">
    <property type="entry name" value="Fe-S cluster assembly (FSCA)"/>
    <property type="match status" value="1"/>
</dbReference>
<dbReference type="Gene3D" id="1.10.10.1100">
    <property type="entry name" value="BFD-like [2Fe-2S]-binding domain"/>
    <property type="match status" value="1"/>
</dbReference>
<dbReference type="Pfam" id="PF01106">
    <property type="entry name" value="NifU"/>
    <property type="match status" value="1"/>
</dbReference>
<dbReference type="InterPro" id="IPR041854">
    <property type="entry name" value="BFD-like_2Fe2S-bd_dom_sf"/>
</dbReference>
<dbReference type="EMBL" id="LAZR01012443">
    <property type="protein sequence ID" value="KKM26815.1"/>
    <property type="molecule type" value="Genomic_DNA"/>
</dbReference>
<reference evidence="11" key="1">
    <citation type="journal article" date="2015" name="Nature">
        <title>Complex archaea that bridge the gap between prokaryotes and eukaryotes.</title>
        <authorList>
            <person name="Spang A."/>
            <person name="Saw J.H."/>
            <person name="Jorgensen S.L."/>
            <person name="Zaremba-Niedzwiedzka K."/>
            <person name="Martijn J."/>
            <person name="Lind A.E."/>
            <person name="van Eijk R."/>
            <person name="Schleper C."/>
            <person name="Guy L."/>
            <person name="Ettema T.J."/>
        </authorList>
    </citation>
    <scope>NUCLEOTIDE SEQUENCE</scope>
</reference>
<organism evidence="11">
    <name type="scientific">marine sediment metagenome</name>
    <dbReference type="NCBI Taxonomy" id="412755"/>
    <lineage>
        <taxon>unclassified sequences</taxon>
        <taxon>metagenomes</taxon>
        <taxon>ecological metagenomes</taxon>
    </lineage>
</organism>
<evidence type="ECO:0000259" key="9">
    <source>
        <dbReference type="Pfam" id="PF01592"/>
    </source>
</evidence>
<dbReference type="PANTHER" id="PTHR10093">
    <property type="entry name" value="IRON-SULFUR CLUSTER ASSEMBLY ENZYME NIFU HOMOLOG"/>
    <property type="match status" value="1"/>
</dbReference>
<evidence type="ECO:0000256" key="4">
    <source>
        <dbReference type="ARBA" id="ARBA00023004"/>
    </source>
</evidence>
<dbReference type="SUPFAM" id="SSF117916">
    <property type="entry name" value="Fe-S cluster assembly (FSCA) domain-like"/>
    <property type="match status" value="1"/>
</dbReference>
<evidence type="ECO:0000313" key="11">
    <source>
        <dbReference type="EMBL" id="KKM26815.1"/>
    </source>
</evidence>
<evidence type="ECO:0000256" key="2">
    <source>
        <dbReference type="ARBA" id="ARBA00022714"/>
    </source>
</evidence>
<dbReference type="InterPro" id="IPR016217">
    <property type="entry name" value="N_fixation_NifU"/>
</dbReference>
<dbReference type="Gene3D" id="3.90.1010.10">
    <property type="match status" value="1"/>
</dbReference>
<keyword evidence="2" id="KW-0001">2Fe-2S</keyword>
<keyword evidence="4" id="KW-0408">Iron</keyword>
<dbReference type="GO" id="GO:0005506">
    <property type="term" value="F:iron ion binding"/>
    <property type="evidence" value="ECO:0007669"/>
    <property type="project" value="InterPro"/>
</dbReference>
<keyword evidence="3" id="KW-0479">Metal-binding</keyword>
<sequence length="321" mass="35825">MAKTDLIGGSLWEQYSTIVNERMTNPRFMGEITDDEAGAMGARLVVADWGAEVCGDAIRLFWAVDPETDKILMAKYKTFGCGTAIASSDVMAEMCIGCTVDEALKLTNLDVERALRDNETTPAIPPQKMHCSVMAYDVIKKAASIYKDVDVDSLEEENIVCECARVTLRTIKDVIRINDLETVEEITHYTKAGAFCKSCIRPGGHEKRRHYLVDILNEVRQEMESDKIARSLEPKDFSSLNLIRKHKKVEVVLTKQVRPVLLKDGGDLEVVDMKEKDGFTDVYINYLGACEGCPSAKTGTLGFIEGFLQKELDENIRVIIV</sequence>
<dbReference type="InterPro" id="IPR001075">
    <property type="entry name" value="NIF_FeS_clus_asmbl_NifU_C"/>
</dbReference>
<dbReference type="Pfam" id="PF04324">
    <property type="entry name" value="Fer2_BFD"/>
    <property type="match status" value="1"/>
</dbReference>
<evidence type="ECO:0000256" key="1">
    <source>
        <dbReference type="ARBA" id="ARBA00015278"/>
    </source>
</evidence>
<keyword evidence="5" id="KW-0411">Iron-sulfur</keyword>
<feature type="domain" description="NIF system FeS cluster assembly NifU N-terminal" evidence="9">
    <location>
        <begin position="15"/>
        <end position="148"/>
    </location>
</feature>
<feature type="domain" description="NIF system FeS cluster assembly NifU C-terminal" evidence="8">
    <location>
        <begin position="249"/>
        <end position="319"/>
    </location>
</feature>
<feature type="domain" description="BFD-like [2Fe-2S]-binding" evidence="10">
    <location>
        <begin position="159"/>
        <end position="201"/>
    </location>
</feature>
<dbReference type="SUPFAM" id="SSF82649">
    <property type="entry name" value="SufE/NifU"/>
    <property type="match status" value="1"/>
</dbReference>